<proteinExistence type="inferred from homology"/>
<evidence type="ECO:0000256" key="1">
    <source>
        <dbReference type="ARBA" id="ARBA00001971"/>
    </source>
</evidence>
<sequence length="415" mass="46734">MKDRTVRFSYQGSAKRQIRLPDNHIVCLVLGMISSLTRDARCYLAAWPERRNLKQRDQHPDIPIHTLRIPGARLYVVNSAALIPLVQRQWRTLIFPPIQARAAKTAMDASKEALGILCDDMTTEEGFLPKYTNQIYPTPSSGAALDDLVRNSMEVVIRTMDKFASQGTTTVKLNAFVTKQIFYATTDANTSPTAFWTVYCIFSNPTALEECRKEVSQAVTRDGDFYSINSSIIKNSCPILVSTFQEVFRVHGMANSVRIAAEDHMLDSKYLIKKGGLIMIPGRVQHTDRDVWGNDWNHFNHRRFLRRLDIKRPNPIAFRGFGGGTTLCPGRHFATAEILLFAAFLIMRFDMQPVAGQWILPTTDKSSQAEAMEQPDEDVQVKLVPRPGGGKEWRIAFSESTEPQITAEDTGGDPH</sequence>
<evidence type="ECO:0000313" key="10">
    <source>
        <dbReference type="EMBL" id="KEY73661.1"/>
    </source>
</evidence>
<dbReference type="GO" id="GO:0004497">
    <property type="term" value="F:monooxygenase activity"/>
    <property type="evidence" value="ECO:0007669"/>
    <property type="project" value="UniProtKB-KW"/>
</dbReference>
<evidence type="ECO:0000256" key="2">
    <source>
        <dbReference type="ARBA" id="ARBA00004685"/>
    </source>
</evidence>
<dbReference type="PROSITE" id="PS00086">
    <property type="entry name" value="CYTOCHROME_P450"/>
    <property type="match status" value="1"/>
</dbReference>
<name>A0A084B7Y2_STACB</name>
<dbReference type="GO" id="GO:0020037">
    <property type="term" value="F:heme binding"/>
    <property type="evidence" value="ECO:0007669"/>
    <property type="project" value="InterPro"/>
</dbReference>
<accession>A0A084B7Y2</accession>
<dbReference type="HOGENOM" id="CLU_018012_4_2_1"/>
<comment type="similarity">
    <text evidence="3 8">Belongs to the cytochrome P450 family.</text>
</comment>
<evidence type="ECO:0000256" key="5">
    <source>
        <dbReference type="ARBA" id="ARBA00023004"/>
    </source>
</evidence>
<dbReference type="PANTHER" id="PTHR47582:SF1">
    <property type="entry name" value="P450, PUTATIVE (EUROFUNG)-RELATED"/>
    <property type="match status" value="1"/>
</dbReference>
<dbReference type="EMBL" id="KL647778">
    <property type="protein sequence ID" value="KEY73661.1"/>
    <property type="molecule type" value="Genomic_DNA"/>
</dbReference>
<dbReference type="InterPro" id="IPR036396">
    <property type="entry name" value="Cyt_P450_sf"/>
</dbReference>
<protein>
    <recommendedName>
        <fullName evidence="12">Cytochrome P450</fullName>
    </recommendedName>
</protein>
<dbReference type="InterPro" id="IPR002403">
    <property type="entry name" value="Cyt_P450_E_grp-IV"/>
</dbReference>
<evidence type="ECO:0000256" key="7">
    <source>
        <dbReference type="PIRSR" id="PIRSR602403-1"/>
    </source>
</evidence>
<dbReference type="PANTHER" id="PTHR47582">
    <property type="entry name" value="P450, PUTATIVE (EUROFUNG)-RELATED"/>
    <property type="match status" value="1"/>
</dbReference>
<dbReference type="Pfam" id="PF00067">
    <property type="entry name" value="p450"/>
    <property type="match status" value="1"/>
</dbReference>
<dbReference type="AlphaFoldDB" id="A0A084B7Y2"/>
<dbReference type="OrthoDB" id="1470350at2759"/>
<evidence type="ECO:0000313" key="11">
    <source>
        <dbReference type="Proteomes" id="UP000028045"/>
    </source>
</evidence>
<evidence type="ECO:0000256" key="9">
    <source>
        <dbReference type="SAM" id="MobiDB-lite"/>
    </source>
</evidence>
<evidence type="ECO:0008006" key="12">
    <source>
        <dbReference type="Google" id="ProtNLM"/>
    </source>
</evidence>
<evidence type="ECO:0000256" key="4">
    <source>
        <dbReference type="ARBA" id="ARBA00022723"/>
    </source>
</evidence>
<evidence type="ECO:0000256" key="8">
    <source>
        <dbReference type="RuleBase" id="RU000461"/>
    </source>
</evidence>
<dbReference type="InterPro" id="IPR017972">
    <property type="entry name" value="Cyt_P450_CS"/>
</dbReference>
<feature type="region of interest" description="Disordered" evidence="9">
    <location>
        <begin position="366"/>
        <end position="387"/>
    </location>
</feature>
<dbReference type="InterPro" id="IPR001128">
    <property type="entry name" value="Cyt_P450"/>
</dbReference>
<dbReference type="PRINTS" id="PR00465">
    <property type="entry name" value="EP450IV"/>
</dbReference>
<keyword evidence="7 8" id="KW-0349">Heme</keyword>
<dbReference type="GO" id="GO:0005506">
    <property type="term" value="F:iron ion binding"/>
    <property type="evidence" value="ECO:0007669"/>
    <property type="project" value="InterPro"/>
</dbReference>
<dbReference type="CDD" id="cd11040">
    <property type="entry name" value="CYP7_CYP8-like"/>
    <property type="match status" value="1"/>
</dbReference>
<keyword evidence="11" id="KW-1185">Reference proteome</keyword>
<keyword evidence="4 7" id="KW-0479">Metal-binding</keyword>
<evidence type="ECO:0000256" key="6">
    <source>
        <dbReference type="ARBA" id="ARBA00023033"/>
    </source>
</evidence>
<reference evidence="10 11" key="1">
    <citation type="journal article" date="2014" name="BMC Genomics">
        <title>Comparative genome sequencing reveals chemotype-specific gene clusters in the toxigenic black mold Stachybotrys.</title>
        <authorList>
            <person name="Semeiks J."/>
            <person name="Borek D."/>
            <person name="Otwinowski Z."/>
            <person name="Grishin N.V."/>
        </authorList>
    </citation>
    <scope>NUCLEOTIDE SEQUENCE [LARGE SCALE GENOMIC DNA]</scope>
    <source>
        <strain evidence="11">CBS 109288 / IBT 7711</strain>
    </source>
</reference>
<keyword evidence="5 7" id="KW-0408">Iron</keyword>
<comment type="cofactor">
    <cofactor evidence="1 7">
        <name>heme</name>
        <dbReference type="ChEBI" id="CHEBI:30413"/>
    </cofactor>
</comment>
<dbReference type="Gene3D" id="1.10.630.10">
    <property type="entry name" value="Cytochrome P450"/>
    <property type="match status" value="1"/>
</dbReference>
<keyword evidence="6 8" id="KW-0503">Monooxygenase</keyword>
<comment type="pathway">
    <text evidence="2">Mycotoxin biosynthesis.</text>
</comment>
<dbReference type="InterPro" id="IPR053007">
    <property type="entry name" value="CYP450_monoxygenase_sec-met"/>
</dbReference>
<dbReference type="Proteomes" id="UP000028045">
    <property type="component" value="Unassembled WGS sequence"/>
</dbReference>
<organism evidence="10 11">
    <name type="scientific">Stachybotrys chartarum (strain CBS 109288 / IBT 7711)</name>
    <name type="common">Toxic black mold</name>
    <name type="synonym">Stilbospora chartarum</name>
    <dbReference type="NCBI Taxonomy" id="1280523"/>
    <lineage>
        <taxon>Eukaryota</taxon>
        <taxon>Fungi</taxon>
        <taxon>Dikarya</taxon>
        <taxon>Ascomycota</taxon>
        <taxon>Pezizomycotina</taxon>
        <taxon>Sordariomycetes</taxon>
        <taxon>Hypocreomycetidae</taxon>
        <taxon>Hypocreales</taxon>
        <taxon>Stachybotryaceae</taxon>
        <taxon>Stachybotrys</taxon>
    </lineage>
</organism>
<feature type="binding site" description="axial binding residue" evidence="7">
    <location>
        <position position="328"/>
    </location>
    <ligand>
        <name>heme</name>
        <dbReference type="ChEBI" id="CHEBI:30413"/>
    </ligand>
    <ligandPart>
        <name>Fe</name>
        <dbReference type="ChEBI" id="CHEBI:18248"/>
    </ligandPart>
</feature>
<keyword evidence="8" id="KW-0560">Oxidoreductase</keyword>
<dbReference type="SUPFAM" id="SSF48264">
    <property type="entry name" value="Cytochrome P450"/>
    <property type="match status" value="1"/>
</dbReference>
<evidence type="ECO:0000256" key="3">
    <source>
        <dbReference type="ARBA" id="ARBA00010617"/>
    </source>
</evidence>
<dbReference type="GO" id="GO:0016705">
    <property type="term" value="F:oxidoreductase activity, acting on paired donors, with incorporation or reduction of molecular oxygen"/>
    <property type="evidence" value="ECO:0007669"/>
    <property type="project" value="InterPro"/>
</dbReference>
<gene>
    <name evidence="10" type="ORF">S7711_07708</name>
</gene>